<evidence type="ECO:0000256" key="6">
    <source>
        <dbReference type="SAM" id="Coils"/>
    </source>
</evidence>
<dbReference type="GO" id="GO:0003677">
    <property type="term" value="F:DNA binding"/>
    <property type="evidence" value="ECO:0007669"/>
    <property type="project" value="UniProtKB-KW"/>
</dbReference>
<dbReference type="InterPro" id="IPR051399">
    <property type="entry name" value="RNA-guided_DNA_endo/Transpos"/>
</dbReference>
<keyword evidence="3" id="KW-0815">Transposition</keyword>
<evidence type="ECO:0000313" key="10">
    <source>
        <dbReference type="EMBL" id="SDY86452.1"/>
    </source>
</evidence>
<dbReference type="InterPro" id="IPR001959">
    <property type="entry name" value="Transposase"/>
</dbReference>
<dbReference type="PANTHER" id="PTHR30405">
    <property type="entry name" value="TRANSPOSASE"/>
    <property type="match status" value="1"/>
</dbReference>
<keyword evidence="11" id="KW-1185">Reference proteome</keyword>
<dbReference type="InterPro" id="IPR010095">
    <property type="entry name" value="Cas12f1-like_TNB"/>
</dbReference>
<dbReference type="EMBL" id="FNPC01000012">
    <property type="protein sequence ID" value="SDY86452.1"/>
    <property type="molecule type" value="Genomic_DNA"/>
</dbReference>
<organism evidence="10 11">
    <name type="scientific">Halopenitus persicus</name>
    <dbReference type="NCBI Taxonomy" id="1048396"/>
    <lineage>
        <taxon>Archaea</taxon>
        <taxon>Methanobacteriati</taxon>
        <taxon>Methanobacteriota</taxon>
        <taxon>Stenosarchaea group</taxon>
        <taxon>Halobacteria</taxon>
        <taxon>Halobacteriales</taxon>
        <taxon>Haloferacaceae</taxon>
        <taxon>Halopenitus</taxon>
    </lineage>
</organism>
<evidence type="ECO:0000256" key="3">
    <source>
        <dbReference type="ARBA" id="ARBA00022578"/>
    </source>
</evidence>
<feature type="coiled-coil region" evidence="6">
    <location>
        <begin position="244"/>
        <end position="278"/>
    </location>
</feature>
<proteinExistence type="inferred from homology"/>
<dbReference type="PANTHER" id="PTHR30405:SF11">
    <property type="entry name" value="RNA-GUIDED DNA ENDONUCLEASE RV2885C-RELATED"/>
    <property type="match status" value="1"/>
</dbReference>
<evidence type="ECO:0000313" key="11">
    <source>
        <dbReference type="Proteomes" id="UP000199079"/>
    </source>
</evidence>
<keyword evidence="5" id="KW-0233">DNA recombination</keyword>
<evidence type="ECO:0000259" key="9">
    <source>
        <dbReference type="Pfam" id="PF07282"/>
    </source>
</evidence>
<evidence type="ECO:0000256" key="2">
    <source>
        <dbReference type="ARBA" id="ARBA00011044"/>
    </source>
</evidence>
<gene>
    <name evidence="10" type="ORF">SAMN05216564_11245</name>
</gene>
<dbReference type="Pfam" id="PF01385">
    <property type="entry name" value="OrfB_IS605"/>
    <property type="match status" value="1"/>
</dbReference>
<feature type="domain" description="Probable transposase IS891/IS1136/IS1341" evidence="8">
    <location>
        <begin position="177"/>
        <end position="295"/>
    </location>
</feature>
<evidence type="ECO:0000256" key="4">
    <source>
        <dbReference type="ARBA" id="ARBA00023125"/>
    </source>
</evidence>
<keyword evidence="4" id="KW-0238">DNA-binding</keyword>
<dbReference type="NCBIfam" id="NF040570">
    <property type="entry name" value="guided_TnpB"/>
    <property type="match status" value="1"/>
</dbReference>
<dbReference type="GO" id="GO:0006310">
    <property type="term" value="P:DNA recombination"/>
    <property type="evidence" value="ECO:0007669"/>
    <property type="project" value="UniProtKB-KW"/>
</dbReference>
<evidence type="ECO:0000256" key="7">
    <source>
        <dbReference type="SAM" id="MobiDB-lite"/>
    </source>
</evidence>
<name>A0A1H3NC52_9EURY</name>
<sequence>MVEETFKYAATPDSEQTAAAAWSDIQICREVYNHALTQEYRPRPGYDKPSYTEMQNKLTGPNGWKQRWPEWKDVYSKCLQMAIRRIKQSESVLESLQARSYDVGRLKWKPPREFRSIVYNQSGFDVDHNTDRAGHAVVNFSKIGDFHLNYHRPLPEDGDITQVILKKKKTGAWTVSIVVEHDPEYPDKPAVKDIDPADTVGIDLGITKFIHDSDGHSFESLDEQRDRDRIERRHRDLSRKTYGSNNWEQARQKLAQAYERLRNRREDYREKLAHEYTTRYDAVFLEDLDVKAMTEDARNSRNVAAMSWRQTIQAFKRHGKKNGCYVIEVPPEGTTKRCSQCGCETDKPLWVREHSCPSCGFEADRDYNAALEIKRLGLEKLGVEVHTMTVGQGIAESTPAETALPRDTEAPTDDVSPKRVVETGSPCLKDPPKATSRQG</sequence>
<evidence type="ECO:0000256" key="1">
    <source>
        <dbReference type="ARBA" id="ARBA00008761"/>
    </source>
</evidence>
<evidence type="ECO:0000259" key="8">
    <source>
        <dbReference type="Pfam" id="PF01385"/>
    </source>
</evidence>
<evidence type="ECO:0000256" key="5">
    <source>
        <dbReference type="ARBA" id="ARBA00023172"/>
    </source>
</evidence>
<feature type="domain" description="Cas12f1-like TNB" evidence="9">
    <location>
        <begin position="308"/>
        <end position="373"/>
    </location>
</feature>
<feature type="region of interest" description="Disordered" evidence="7">
    <location>
        <begin position="392"/>
        <end position="439"/>
    </location>
</feature>
<dbReference type="AlphaFoldDB" id="A0A1H3NC52"/>
<protein>
    <submittedName>
        <fullName evidence="10">Putative transposase</fullName>
    </submittedName>
</protein>
<dbReference type="Proteomes" id="UP000199079">
    <property type="component" value="Unassembled WGS sequence"/>
</dbReference>
<dbReference type="OrthoDB" id="33505at2157"/>
<feature type="compositionally biased region" description="Basic and acidic residues" evidence="7">
    <location>
        <begin position="404"/>
        <end position="421"/>
    </location>
</feature>
<keyword evidence="6" id="KW-0175">Coiled coil</keyword>
<dbReference type="NCBIfam" id="TIGR01766">
    <property type="entry name" value="IS200/IS605 family accessory protein TnpB-like domain"/>
    <property type="match status" value="1"/>
</dbReference>
<dbReference type="RefSeq" id="WP_092734792.1">
    <property type="nucleotide sequence ID" value="NZ_FNPC01000012.1"/>
</dbReference>
<dbReference type="GO" id="GO:0032196">
    <property type="term" value="P:transposition"/>
    <property type="evidence" value="ECO:0007669"/>
    <property type="project" value="UniProtKB-KW"/>
</dbReference>
<reference evidence="11" key="1">
    <citation type="submission" date="2016-10" db="EMBL/GenBank/DDBJ databases">
        <authorList>
            <person name="Varghese N."/>
            <person name="Submissions S."/>
        </authorList>
    </citation>
    <scope>NUCLEOTIDE SEQUENCE [LARGE SCALE GENOMIC DNA]</scope>
    <source>
        <strain evidence="11">DC30,IBRC 10041,KCTC 4046</strain>
    </source>
</reference>
<accession>A0A1H3NC52</accession>
<comment type="similarity">
    <text evidence="2">In the N-terminal section; belongs to the transposase 2 family.</text>
</comment>
<dbReference type="Pfam" id="PF07282">
    <property type="entry name" value="Cas12f1-like_TNB"/>
    <property type="match status" value="1"/>
</dbReference>
<comment type="similarity">
    <text evidence="1">In the C-terminal section; belongs to the transposase 35 family.</text>
</comment>